<evidence type="ECO:0000313" key="1">
    <source>
        <dbReference type="EMBL" id="KGB36186.1"/>
    </source>
</evidence>
<dbReference type="EMBL" id="KL250751">
    <property type="protein sequence ID" value="KGB36186.1"/>
    <property type="molecule type" value="Genomic_DNA"/>
</dbReference>
<gene>
    <name evidence="1" type="ORF">MS3_04469</name>
</gene>
<name>A0A095APH2_SCHHA</name>
<dbReference type="STRING" id="6185.A0A095APH2"/>
<dbReference type="AlphaFoldDB" id="A0A095APH2"/>
<sequence>MVNFLLIVSMQKLSNVWIRMFSLCNFTYLICACPPIWIIELHHMDQVNNASALFELMTTKNHTPIITVPAWINKAPSIISRENESMMIMGTEIEEFMNSAYLTTKEPQRTKRMTLD</sequence>
<accession>A0A095APH2</accession>
<protein>
    <submittedName>
        <fullName evidence="1">Uncharacterized protein</fullName>
    </submittedName>
</protein>
<reference evidence="1" key="1">
    <citation type="journal article" date="2012" name="Nat. Genet.">
        <title>Whole-genome sequence of Schistosoma haematobium.</title>
        <authorList>
            <person name="Young N.D."/>
            <person name="Jex A.R."/>
            <person name="Li B."/>
            <person name="Liu S."/>
            <person name="Yang L."/>
            <person name="Xiong Z."/>
            <person name="Li Y."/>
            <person name="Cantacessi C."/>
            <person name="Hall R.S."/>
            <person name="Xu X."/>
            <person name="Chen F."/>
            <person name="Wu X."/>
            <person name="Zerlotini A."/>
            <person name="Oliveira G."/>
            <person name="Hofmann A."/>
            <person name="Zhang G."/>
            <person name="Fang X."/>
            <person name="Kang Y."/>
            <person name="Campbell B.E."/>
            <person name="Loukas A."/>
            <person name="Ranganathan S."/>
            <person name="Rollinson D."/>
            <person name="Rinaldi G."/>
            <person name="Brindley P.J."/>
            <person name="Yang H."/>
            <person name="Wang J."/>
            <person name="Wang J."/>
            <person name="Gasser R.B."/>
        </authorList>
    </citation>
    <scope>NUCLEOTIDE SEQUENCE [LARGE SCALE GENOMIC DNA]</scope>
</reference>
<organism evidence="1">
    <name type="scientific">Schistosoma haematobium</name>
    <name type="common">Blood fluke</name>
    <dbReference type="NCBI Taxonomy" id="6185"/>
    <lineage>
        <taxon>Eukaryota</taxon>
        <taxon>Metazoa</taxon>
        <taxon>Spiralia</taxon>
        <taxon>Lophotrochozoa</taxon>
        <taxon>Platyhelminthes</taxon>
        <taxon>Trematoda</taxon>
        <taxon>Digenea</taxon>
        <taxon>Strigeidida</taxon>
        <taxon>Schistosomatoidea</taxon>
        <taxon>Schistosomatidae</taxon>
        <taxon>Schistosoma</taxon>
    </lineage>
</organism>
<proteinExistence type="predicted"/>